<keyword evidence="1" id="KW-0472">Membrane</keyword>
<dbReference type="InterPro" id="IPR036514">
    <property type="entry name" value="SGNH_hydro_sf"/>
</dbReference>
<sequence>MVTDIPRIENLPSKSGLDPGLVSFIKIMTPIANKMIFNSIVRYVKNNRYSLAWIKTVSIDALYAMSTQSQITSALNIKYPTVSCNTFVANTQALTTCVNSDQYFFNDGTSPTTRVHALVGAVFSQIINSTSFSYSAPSILSVINKYNVTSAGTFQNFLFLSNSSMTGIVNVSSYTLDNATESATVLSNLKNSAGSILINKVFVLVFTFVCIILSI</sequence>
<organism evidence="2 3">
    <name type="scientific">Smittium megazygosporum</name>
    <dbReference type="NCBI Taxonomy" id="133381"/>
    <lineage>
        <taxon>Eukaryota</taxon>
        <taxon>Fungi</taxon>
        <taxon>Fungi incertae sedis</taxon>
        <taxon>Zoopagomycota</taxon>
        <taxon>Kickxellomycotina</taxon>
        <taxon>Harpellomycetes</taxon>
        <taxon>Harpellales</taxon>
        <taxon>Legeriomycetaceae</taxon>
        <taxon>Smittium</taxon>
    </lineage>
</organism>
<comment type="caution">
    <text evidence="2">The sequence shown here is derived from an EMBL/GenBank/DDBJ whole genome shotgun (WGS) entry which is preliminary data.</text>
</comment>
<dbReference type="EMBL" id="MBFS01003505">
    <property type="protein sequence ID" value="PVU86311.1"/>
    <property type="molecule type" value="Genomic_DNA"/>
</dbReference>
<evidence type="ECO:0000313" key="3">
    <source>
        <dbReference type="Proteomes" id="UP000245609"/>
    </source>
</evidence>
<name>A0A2T9Y1U5_9FUNG</name>
<dbReference type="Gene3D" id="3.40.50.1110">
    <property type="entry name" value="SGNH hydrolase"/>
    <property type="match status" value="1"/>
</dbReference>
<keyword evidence="1" id="KW-1133">Transmembrane helix</keyword>
<feature type="transmembrane region" description="Helical" evidence="1">
    <location>
        <begin position="196"/>
        <end position="214"/>
    </location>
</feature>
<dbReference type="OrthoDB" id="1600564at2759"/>
<evidence type="ECO:0000256" key="1">
    <source>
        <dbReference type="SAM" id="Phobius"/>
    </source>
</evidence>
<gene>
    <name evidence="2" type="ORF">BB560_006765</name>
</gene>
<proteinExistence type="predicted"/>
<dbReference type="Proteomes" id="UP000245609">
    <property type="component" value="Unassembled WGS sequence"/>
</dbReference>
<keyword evidence="1" id="KW-0812">Transmembrane</keyword>
<dbReference type="AlphaFoldDB" id="A0A2T9Y1U5"/>
<keyword evidence="3" id="KW-1185">Reference proteome</keyword>
<protein>
    <submittedName>
        <fullName evidence="2">Uncharacterized protein</fullName>
    </submittedName>
</protein>
<accession>A0A2T9Y1U5</accession>
<evidence type="ECO:0000313" key="2">
    <source>
        <dbReference type="EMBL" id="PVU86311.1"/>
    </source>
</evidence>
<reference evidence="2 3" key="1">
    <citation type="journal article" date="2018" name="MBio">
        <title>Comparative Genomics Reveals the Core Gene Toolbox for the Fungus-Insect Symbiosis.</title>
        <authorList>
            <person name="Wang Y."/>
            <person name="Stata M."/>
            <person name="Wang W."/>
            <person name="Stajich J.E."/>
            <person name="White M.M."/>
            <person name="Moncalvo J.M."/>
        </authorList>
    </citation>
    <scope>NUCLEOTIDE SEQUENCE [LARGE SCALE GENOMIC DNA]</scope>
    <source>
        <strain evidence="2 3">SC-DP-2</strain>
    </source>
</reference>
<dbReference type="STRING" id="133381.A0A2T9Y1U5"/>